<dbReference type="RefSeq" id="WP_121068339.1">
    <property type="nucleotide sequence ID" value="NZ_RBIQ01000009.1"/>
</dbReference>
<organism evidence="1 2">
    <name type="scientific">Maribacter vaceletii</name>
    <dbReference type="NCBI Taxonomy" id="1206816"/>
    <lineage>
        <taxon>Bacteria</taxon>
        <taxon>Pseudomonadati</taxon>
        <taxon>Bacteroidota</taxon>
        <taxon>Flavobacteriia</taxon>
        <taxon>Flavobacteriales</taxon>
        <taxon>Flavobacteriaceae</taxon>
        <taxon>Maribacter</taxon>
    </lineage>
</organism>
<dbReference type="AlphaFoldDB" id="A0A495E763"/>
<proteinExistence type="predicted"/>
<evidence type="ECO:0008006" key="3">
    <source>
        <dbReference type="Google" id="ProtNLM"/>
    </source>
</evidence>
<dbReference type="Proteomes" id="UP000269412">
    <property type="component" value="Unassembled WGS sequence"/>
</dbReference>
<comment type="caution">
    <text evidence="1">The sequence shown here is derived from an EMBL/GenBank/DDBJ whole genome shotgun (WGS) entry which is preliminary data.</text>
</comment>
<name>A0A495E763_9FLAO</name>
<evidence type="ECO:0000313" key="1">
    <source>
        <dbReference type="EMBL" id="RKR12353.1"/>
    </source>
</evidence>
<dbReference type="SUPFAM" id="SSF53474">
    <property type="entry name" value="alpha/beta-Hydrolases"/>
    <property type="match status" value="1"/>
</dbReference>
<reference evidence="1 2" key="1">
    <citation type="submission" date="2018-10" db="EMBL/GenBank/DDBJ databases">
        <title>Genomic Encyclopedia of Archaeal and Bacterial Type Strains, Phase II (KMG-II): from individual species to whole genera.</title>
        <authorList>
            <person name="Goeker M."/>
        </authorList>
    </citation>
    <scope>NUCLEOTIDE SEQUENCE [LARGE SCALE GENOMIC DNA]</scope>
    <source>
        <strain evidence="1 2">DSM 25230</strain>
    </source>
</reference>
<dbReference type="InterPro" id="IPR029058">
    <property type="entry name" value="AB_hydrolase_fold"/>
</dbReference>
<dbReference type="OrthoDB" id="1123157at2"/>
<protein>
    <recommendedName>
        <fullName evidence="3">Alpha/beta hydrolase</fullName>
    </recommendedName>
</protein>
<dbReference type="Gene3D" id="3.40.50.1820">
    <property type="entry name" value="alpha/beta hydrolase"/>
    <property type="match status" value="1"/>
</dbReference>
<accession>A0A495E763</accession>
<evidence type="ECO:0000313" key="2">
    <source>
        <dbReference type="Proteomes" id="UP000269412"/>
    </source>
</evidence>
<keyword evidence="2" id="KW-1185">Reference proteome</keyword>
<gene>
    <name evidence="1" type="ORF">CLV91_2479</name>
</gene>
<dbReference type="EMBL" id="RBIQ01000009">
    <property type="protein sequence ID" value="RKR12353.1"/>
    <property type="molecule type" value="Genomic_DNA"/>
</dbReference>
<sequence length="470" mass="54317">MKYIAAFFFIIFFWSINAQEITLKKGIVLDGLKVNDTLTENFSLYLPTSFKIDKAWPVIFVFDLKGKGKQALSMYTTAAEEYGYIIAASNNVQDSLSITENVLITNRMFNRVFSLLPIKKNRIYASGYSEGGRFATLVPTFIKGITGVLSFSSTIANEEILSARKPFYFIGVVGKKDYLYSEMIRTKKVLNRLKFPNQLIFHEKGREWPPLETIKKALVYFDLAAMAKNTEKIDISYVQKNYKDGMVKAASLLTENKPLYSENVLSQMLVAYKPLMTIDSIKYNLKSLKRSKLYRSSYNEESALLLKEDFIKGEYNYYLEEDVLTYNYNNLGWWKYQTEEISKFLNSPKAVHKQLGVRLQCYLEALIEDNIDIVNASTVVDEEALNFLYMLKTITSPSKYENYLKVISYSSKIEDYGTALFYLEELLAAGYTNKEELYKLEHTALFRISPEFNETVAKYLKEARYDVIEE</sequence>